<comment type="caution">
    <text evidence="1">The sequence shown here is derived from an EMBL/GenBank/DDBJ whole genome shotgun (WGS) entry which is preliminary data.</text>
</comment>
<sequence>MSDTADLEARIDDLESRLNELEQLIHDGNPGDDVTGMREFVTRTEPDTHAERALAIAYYLDQYQGHENFTRSDLEEGYRTCREQKPANMSDVIGDLEDKGWAMDDGKDGQSKLRRLTADGLAEIEEGLDDGA</sequence>
<dbReference type="EMBL" id="RZIG01000001">
    <property type="protein sequence ID" value="RYJ15671.1"/>
    <property type="molecule type" value="Genomic_DNA"/>
</dbReference>
<protein>
    <recommendedName>
        <fullName evidence="3">MarR family transcriptional regulator</fullName>
    </recommendedName>
</protein>
<evidence type="ECO:0000313" key="2">
    <source>
        <dbReference type="Proteomes" id="UP000293535"/>
    </source>
</evidence>
<dbReference type="RefSeq" id="WP_129754832.1">
    <property type="nucleotide sequence ID" value="NZ_JAFKAA010000001.1"/>
</dbReference>
<organism evidence="1 2">
    <name type="scientific">Haloarcula hispanica</name>
    <dbReference type="NCBI Taxonomy" id="51589"/>
    <lineage>
        <taxon>Archaea</taxon>
        <taxon>Methanobacteriati</taxon>
        <taxon>Methanobacteriota</taxon>
        <taxon>Stenosarchaea group</taxon>
        <taxon>Halobacteria</taxon>
        <taxon>Halobacteriales</taxon>
        <taxon>Haloarculaceae</taxon>
        <taxon>Haloarcula</taxon>
    </lineage>
</organism>
<dbReference type="Proteomes" id="UP000293535">
    <property type="component" value="Unassembled WGS sequence"/>
</dbReference>
<name>A0A482TR17_HALHI</name>
<accession>A0A482TR17</accession>
<dbReference type="AlphaFoldDB" id="A0A482TR17"/>
<evidence type="ECO:0000313" key="1">
    <source>
        <dbReference type="EMBL" id="RYJ15671.1"/>
    </source>
</evidence>
<reference evidence="1 2" key="1">
    <citation type="submission" date="2018-12" db="EMBL/GenBank/DDBJ databases">
        <title>Draft genome sequence of Haloarcula hispinica strain 18.1, an halophilic archaeon isolated from Chott El Jerid of Southern Tunisia.</title>
        <authorList>
            <person name="Najjari A."/>
            <person name="Ben Dhia O."/>
            <person name="Ferjani R."/>
            <person name="Mahjoubi M."/>
            <person name="Sghaier H."/>
            <person name="Elshahed M."/>
            <person name="Ouzari H.I."/>
            <person name="Cherid A."/>
            <person name="Youssef N."/>
        </authorList>
    </citation>
    <scope>NUCLEOTIDE SEQUENCE [LARGE SCALE GENOMIC DNA]</scope>
    <source>
        <strain evidence="1 2">18.1</strain>
    </source>
</reference>
<gene>
    <name evidence="1" type="ORF">ELS20_01070</name>
</gene>
<evidence type="ECO:0008006" key="3">
    <source>
        <dbReference type="Google" id="ProtNLM"/>
    </source>
</evidence>
<proteinExistence type="predicted"/>